<dbReference type="EMBL" id="AONB01000016">
    <property type="protein sequence ID" value="EXJ10153.1"/>
    <property type="molecule type" value="Genomic_DNA"/>
</dbReference>
<evidence type="ECO:0000256" key="3">
    <source>
        <dbReference type="ARBA" id="ARBA00023125"/>
    </source>
</evidence>
<evidence type="ECO:0000256" key="2">
    <source>
        <dbReference type="ARBA" id="ARBA00023015"/>
    </source>
</evidence>
<keyword evidence="2" id="KW-0805">Transcription regulation</keyword>
<dbReference type="Proteomes" id="UP000019464">
    <property type="component" value="Unassembled WGS sequence"/>
</dbReference>
<dbReference type="PRINTS" id="PR00039">
    <property type="entry name" value="HTHLYSR"/>
</dbReference>
<dbReference type="PANTHER" id="PTHR30126">
    <property type="entry name" value="HTH-TYPE TRANSCRIPTIONAL REGULATOR"/>
    <property type="match status" value="1"/>
</dbReference>
<dbReference type="InterPro" id="IPR036390">
    <property type="entry name" value="WH_DNA-bd_sf"/>
</dbReference>
<dbReference type="STRING" id="1229521.D791_02922"/>
<reference evidence="7" key="1">
    <citation type="submission" date="2012-11" db="EMBL/GenBank/DDBJ databases">
        <authorList>
            <person name="Singh A."/>
            <person name="Pinnaka A.K."/>
            <person name="Vaidya B."/>
        </authorList>
    </citation>
    <scope>NUCLEOTIDE SEQUENCE [LARGE SCALE GENOMIC DNA]</scope>
    <source>
        <strain evidence="7">AK23</strain>
    </source>
</reference>
<dbReference type="PROSITE" id="PS50931">
    <property type="entry name" value="HTH_LYSR"/>
    <property type="match status" value="2"/>
</dbReference>
<dbReference type="Pfam" id="PF00126">
    <property type="entry name" value="HTH_1"/>
    <property type="match status" value="2"/>
</dbReference>
<evidence type="ECO:0000256" key="4">
    <source>
        <dbReference type="ARBA" id="ARBA00023163"/>
    </source>
</evidence>
<evidence type="ECO:0000313" key="6">
    <source>
        <dbReference type="EMBL" id="EXJ10153.1"/>
    </source>
</evidence>
<comment type="caution">
    <text evidence="6">The sequence shown here is derived from an EMBL/GenBank/DDBJ whole genome shotgun (WGS) entry which is preliminary data.</text>
</comment>
<name>W9USE7_9GAMM</name>
<dbReference type="OrthoDB" id="9814165at2"/>
<dbReference type="PANTHER" id="PTHR30126:SF98">
    <property type="entry name" value="HTH-TYPE TRANSCRIPTIONAL ACTIVATOR BAUR"/>
    <property type="match status" value="1"/>
</dbReference>
<dbReference type="InterPro" id="IPR036388">
    <property type="entry name" value="WH-like_DNA-bd_sf"/>
</dbReference>
<protein>
    <submittedName>
        <fullName evidence="6">Galactose-binding protein regulator</fullName>
    </submittedName>
</protein>
<evidence type="ECO:0000313" key="7">
    <source>
        <dbReference type="Proteomes" id="UP000019464"/>
    </source>
</evidence>
<dbReference type="SUPFAM" id="SSF53850">
    <property type="entry name" value="Periplasmic binding protein-like II"/>
    <property type="match status" value="1"/>
</dbReference>
<accession>W9USE7</accession>
<dbReference type="GO" id="GO:0003700">
    <property type="term" value="F:DNA-binding transcription factor activity"/>
    <property type="evidence" value="ECO:0007669"/>
    <property type="project" value="InterPro"/>
</dbReference>
<feature type="domain" description="HTH lysR-type" evidence="5">
    <location>
        <begin position="106"/>
        <end position="163"/>
    </location>
</feature>
<dbReference type="PATRIC" id="fig|1229521.3.peg.2955"/>
<evidence type="ECO:0000256" key="1">
    <source>
        <dbReference type="ARBA" id="ARBA00009437"/>
    </source>
</evidence>
<proteinExistence type="inferred from homology"/>
<dbReference type="InterPro" id="IPR000847">
    <property type="entry name" value="LysR_HTH_N"/>
</dbReference>
<dbReference type="FunFam" id="1.10.10.10:FF:000001">
    <property type="entry name" value="LysR family transcriptional regulator"/>
    <property type="match status" value="1"/>
</dbReference>
<sequence length="407" mass="45672">MNMTIPNLRHLRVFLEVAERKSITRASESIFLSQPAITQAIAKLEIQLNTQLFERHSDGMYPTEAGAVWQRRVQRALEHLQLGCLDIAKETPHKTVTSGKGLLTLITTTQLRALIAVCDAQNFSIASRNIAVSQSSVHRAARELERLLGVVLFEKTSLGIASTKAARTLTKATKLAFSEIRQGYYEINSLQFKEVGSIAIGSMPLARTHLLPQTINAFSKTYPDINLTIIEGPYNDLLHHLRQGDIDLLLGALRFPTPADDIEQTELLSPPLSLIARKGHPLSHFSQITAKDLVDYSWVIPAQGTPTRRSFEDLFNQAEQPLPHRITESSSQILIRELLLESDRLALISAHQMHRELSLGLLQVLPLPLEHTRRPIGLSLRKNWLPTPRQSYFIDLLKEVSKSYTAE</sequence>
<gene>
    <name evidence="6" type="primary">gbpR</name>
    <name evidence="6" type="ORF">D791_02922</name>
</gene>
<keyword evidence="3" id="KW-0238">DNA-binding</keyword>
<dbReference type="GO" id="GO:0000976">
    <property type="term" value="F:transcription cis-regulatory region binding"/>
    <property type="evidence" value="ECO:0007669"/>
    <property type="project" value="TreeGrafter"/>
</dbReference>
<reference evidence="6 7" key="2">
    <citation type="journal article" date="2015" name="Syst. Appl. Microbiol.">
        <title>Nitrincola nitratireducens sp. nov. isolated from a haloalkaline crater lake.</title>
        <authorList>
            <person name="Singh A."/>
            <person name="Vaidya B."/>
            <person name="Tanuku N.R."/>
            <person name="Pinnaka A.K."/>
        </authorList>
    </citation>
    <scope>NUCLEOTIDE SEQUENCE [LARGE SCALE GENOMIC DNA]</scope>
    <source>
        <strain evidence="6 7">AK23</strain>
    </source>
</reference>
<keyword evidence="4" id="KW-0804">Transcription</keyword>
<feature type="domain" description="HTH lysR-type" evidence="5">
    <location>
        <begin position="6"/>
        <end position="63"/>
    </location>
</feature>
<dbReference type="Gene3D" id="1.10.10.10">
    <property type="entry name" value="Winged helix-like DNA-binding domain superfamily/Winged helix DNA-binding domain"/>
    <property type="match status" value="2"/>
</dbReference>
<dbReference type="InterPro" id="IPR005119">
    <property type="entry name" value="LysR_subst-bd"/>
</dbReference>
<dbReference type="Gene3D" id="3.40.190.290">
    <property type="match status" value="1"/>
</dbReference>
<dbReference type="AlphaFoldDB" id="W9USE7"/>
<dbReference type="Pfam" id="PF03466">
    <property type="entry name" value="LysR_substrate"/>
    <property type="match status" value="1"/>
</dbReference>
<comment type="similarity">
    <text evidence="1">Belongs to the LysR transcriptional regulatory family.</text>
</comment>
<evidence type="ECO:0000259" key="5">
    <source>
        <dbReference type="PROSITE" id="PS50931"/>
    </source>
</evidence>
<dbReference type="SUPFAM" id="SSF46785">
    <property type="entry name" value="Winged helix' DNA-binding domain"/>
    <property type="match status" value="2"/>
</dbReference>
<keyword evidence="7" id="KW-1185">Reference proteome</keyword>
<organism evidence="6 7">
    <name type="scientific">Nitrincola nitratireducens</name>
    <dbReference type="NCBI Taxonomy" id="1229521"/>
    <lineage>
        <taxon>Bacteria</taxon>
        <taxon>Pseudomonadati</taxon>
        <taxon>Pseudomonadota</taxon>
        <taxon>Gammaproteobacteria</taxon>
        <taxon>Oceanospirillales</taxon>
        <taxon>Oceanospirillaceae</taxon>
        <taxon>Nitrincola</taxon>
    </lineage>
</organism>
<dbReference type="RefSeq" id="WP_036512551.1">
    <property type="nucleotide sequence ID" value="NZ_AONB01000016.1"/>
</dbReference>